<dbReference type="InterPro" id="IPR008271">
    <property type="entry name" value="Ser/Thr_kinase_AS"/>
</dbReference>
<dbReference type="InterPro" id="IPR000719">
    <property type="entry name" value="Prot_kinase_dom"/>
</dbReference>
<dbReference type="Proteomes" id="UP000664534">
    <property type="component" value="Unassembled WGS sequence"/>
</dbReference>
<dbReference type="Pfam" id="PF00069">
    <property type="entry name" value="Pkinase"/>
    <property type="match status" value="1"/>
</dbReference>
<gene>
    <name evidence="2" type="ORF">IMSHALPRED_007705</name>
</gene>
<protein>
    <recommendedName>
        <fullName evidence="1">Protein kinase domain-containing protein</fullName>
    </recommendedName>
</protein>
<evidence type="ECO:0000313" key="3">
    <source>
        <dbReference type="Proteomes" id="UP000664534"/>
    </source>
</evidence>
<organism evidence="2 3">
    <name type="scientific">Imshaugia aleurites</name>
    <dbReference type="NCBI Taxonomy" id="172621"/>
    <lineage>
        <taxon>Eukaryota</taxon>
        <taxon>Fungi</taxon>
        <taxon>Dikarya</taxon>
        <taxon>Ascomycota</taxon>
        <taxon>Pezizomycotina</taxon>
        <taxon>Lecanoromycetes</taxon>
        <taxon>OSLEUM clade</taxon>
        <taxon>Lecanoromycetidae</taxon>
        <taxon>Lecanorales</taxon>
        <taxon>Lecanorineae</taxon>
        <taxon>Parmeliaceae</taxon>
        <taxon>Imshaugia</taxon>
    </lineage>
</organism>
<dbReference type="PROSITE" id="PS50011">
    <property type="entry name" value="PROTEIN_KINASE_DOM"/>
    <property type="match status" value="1"/>
</dbReference>
<dbReference type="OrthoDB" id="5979581at2759"/>
<keyword evidence="3" id="KW-1185">Reference proteome</keyword>
<feature type="domain" description="Protein kinase" evidence="1">
    <location>
        <begin position="1"/>
        <end position="313"/>
    </location>
</feature>
<dbReference type="PANTHER" id="PTHR44167">
    <property type="entry name" value="OVARIAN-SPECIFIC SERINE/THREONINE-PROTEIN KINASE LOK-RELATED"/>
    <property type="match status" value="1"/>
</dbReference>
<dbReference type="PROSITE" id="PS00108">
    <property type="entry name" value="PROTEIN_KINASE_ST"/>
    <property type="match status" value="1"/>
</dbReference>
<accession>A0A8H3IHW8</accession>
<dbReference type="GO" id="GO:0005634">
    <property type="term" value="C:nucleus"/>
    <property type="evidence" value="ECO:0007669"/>
    <property type="project" value="TreeGrafter"/>
</dbReference>
<dbReference type="InterPro" id="IPR011009">
    <property type="entry name" value="Kinase-like_dom_sf"/>
</dbReference>
<dbReference type="PANTHER" id="PTHR44167:SF30">
    <property type="entry name" value="PHOSPHORYLASE KINASE"/>
    <property type="match status" value="1"/>
</dbReference>
<sequence length="315" mass="35898">MTGEVASTLAVGHRLRGKVGLYKVLEQLTKDRDVWKAIDEKARPVVIKRAPPHLLSIEREILEIVQNHSCIRQMIDEIESPSSLVLEYLDHNLLDVCSRKRLEGSDIKVVARTVLEALAGLHENGFVHTDVKPDNVFINYGNDATRFRRVALGDCGDVYRFNPNAGPLEENHVISAAIFRSPEAQLNLRWGPPTDIWSLGATLISLIFGGNWHICRPANVQFEDEHCGFWVLVEQVRRFGPFNDSFEEIADAERLAICTGATVYIQENQKWLPFFVSEDDELARPDRDFIARMMKLDPRDRPTARELLQDAWFNP</sequence>
<dbReference type="EMBL" id="CAJPDT010000050">
    <property type="protein sequence ID" value="CAF9928627.1"/>
    <property type="molecule type" value="Genomic_DNA"/>
</dbReference>
<proteinExistence type="predicted"/>
<evidence type="ECO:0000259" key="1">
    <source>
        <dbReference type="PROSITE" id="PS50011"/>
    </source>
</evidence>
<comment type="caution">
    <text evidence="2">The sequence shown here is derived from an EMBL/GenBank/DDBJ whole genome shotgun (WGS) entry which is preliminary data.</text>
</comment>
<dbReference type="AlphaFoldDB" id="A0A8H3IHW8"/>
<dbReference type="GO" id="GO:0004674">
    <property type="term" value="F:protein serine/threonine kinase activity"/>
    <property type="evidence" value="ECO:0007669"/>
    <property type="project" value="TreeGrafter"/>
</dbReference>
<dbReference type="Gene3D" id="1.10.510.10">
    <property type="entry name" value="Transferase(Phosphotransferase) domain 1"/>
    <property type="match status" value="1"/>
</dbReference>
<evidence type="ECO:0000313" key="2">
    <source>
        <dbReference type="EMBL" id="CAF9928627.1"/>
    </source>
</evidence>
<dbReference type="GO" id="GO:0044773">
    <property type="term" value="P:mitotic DNA damage checkpoint signaling"/>
    <property type="evidence" value="ECO:0007669"/>
    <property type="project" value="TreeGrafter"/>
</dbReference>
<dbReference type="SMART" id="SM00220">
    <property type="entry name" value="S_TKc"/>
    <property type="match status" value="1"/>
</dbReference>
<reference evidence="2" key="1">
    <citation type="submission" date="2021-03" db="EMBL/GenBank/DDBJ databases">
        <authorList>
            <person name="Tagirdzhanova G."/>
        </authorList>
    </citation>
    <scope>NUCLEOTIDE SEQUENCE</scope>
</reference>
<dbReference type="Gene3D" id="3.30.200.20">
    <property type="entry name" value="Phosphorylase Kinase, domain 1"/>
    <property type="match status" value="1"/>
</dbReference>
<dbReference type="SUPFAM" id="SSF56112">
    <property type="entry name" value="Protein kinase-like (PK-like)"/>
    <property type="match status" value="1"/>
</dbReference>
<dbReference type="GO" id="GO:0005524">
    <property type="term" value="F:ATP binding"/>
    <property type="evidence" value="ECO:0007669"/>
    <property type="project" value="InterPro"/>
</dbReference>
<name>A0A8H3IHW8_9LECA</name>